<dbReference type="Proteomes" id="UP001152531">
    <property type="component" value="Unassembled WGS sequence"/>
</dbReference>
<protein>
    <submittedName>
        <fullName evidence="1">Ran-specific GTPase-activating protein 2</fullName>
    </submittedName>
</protein>
<gene>
    <name evidence="1" type="ORF">CLIB1444_05S01332</name>
</gene>
<proteinExistence type="predicted"/>
<accession>A0ACA9Y8G6</accession>
<comment type="caution">
    <text evidence="1">The sequence shown here is derived from an EMBL/GenBank/DDBJ whole genome shotgun (WGS) entry which is preliminary data.</text>
</comment>
<dbReference type="EMBL" id="CALSDN010000005">
    <property type="protein sequence ID" value="CAH6720998.1"/>
    <property type="molecule type" value="Genomic_DNA"/>
</dbReference>
<evidence type="ECO:0000313" key="1">
    <source>
        <dbReference type="EMBL" id="CAH6720998.1"/>
    </source>
</evidence>
<sequence length="323" mass="36606">MKGDDNEVSSLKEEIFKYIDAKFDVLQQQLTDLKAQKSSQEHQSPVSRPDTKSSEVPLSVTTPSQKPPLPPRDKSPAPEKASKHTFGGTSFNFKVTPTNSIIEPKTPKDTPQVNSKDTPKDKPVFGSTTSFAERPKTNIFDTGSSFGSNTKFSGAFQNSLKKRSFLDVEPEATQEDKEEEKEQEKENPVQYKQIDLTLVEKQTGEENEQSQFSSLCKLFELEFEKISEGWKERGLGTIHLNQSTEKKLRLVMRSNGLLRVILNVPIFKETEVFKGLESSLSPDKYLRFNTIKDSKPVQYLLKFSNANLRNDLFDKIESLKSEL</sequence>
<keyword evidence="2" id="KW-1185">Reference proteome</keyword>
<organism evidence="1 2">
    <name type="scientific">[Candida] jaroonii</name>
    <dbReference type="NCBI Taxonomy" id="467808"/>
    <lineage>
        <taxon>Eukaryota</taxon>
        <taxon>Fungi</taxon>
        <taxon>Dikarya</taxon>
        <taxon>Ascomycota</taxon>
        <taxon>Saccharomycotina</taxon>
        <taxon>Pichiomycetes</taxon>
        <taxon>Debaryomycetaceae</taxon>
        <taxon>Yamadazyma</taxon>
    </lineage>
</organism>
<reference evidence="1" key="1">
    <citation type="submission" date="2022-06" db="EMBL/GenBank/DDBJ databases">
        <authorList>
            <person name="Legras J.-L."/>
            <person name="Devillers H."/>
            <person name="Grondin C."/>
        </authorList>
    </citation>
    <scope>NUCLEOTIDE SEQUENCE</scope>
    <source>
        <strain evidence="1">CLIB 1444</strain>
    </source>
</reference>
<evidence type="ECO:0000313" key="2">
    <source>
        <dbReference type="Proteomes" id="UP001152531"/>
    </source>
</evidence>
<name>A0ACA9Y8G6_9ASCO</name>